<name>A0AA36HWX2_9DINO</name>
<dbReference type="PROSITE" id="PS50294">
    <property type="entry name" value="WD_REPEATS_REGION"/>
    <property type="match status" value="4"/>
</dbReference>
<evidence type="ECO:0000313" key="7">
    <source>
        <dbReference type="Proteomes" id="UP001178507"/>
    </source>
</evidence>
<dbReference type="InterPro" id="IPR001680">
    <property type="entry name" value="WD40_rpt"/>
</dbReference>
<keyword evidence="1 3" id="KW-0853">WD repeat</keyword>
<evidence type="ECO:0000256" key="4">
    <source>
        <dbReference type="SAM" id="Coils"/>
    </source>
</evidence>
<feature type="repeat" description="WD" evidence="3">
    <location>
        <begin position="108"/>
        <end position="144"/>
    </location>
</feature>
<feature type="coiled-coil region" evidence="4">
    <location>
        <begin position="451"/>
        <end position="541"/>
    </location>
</feature>
<dbReference type="InterPro" id="IPR020472">
    <property type="entry name" value="WD40_PAC1"/>
</dbReference>
<dbReference type="AlphaFoldDB" id="A0AA36HWX2"/>
<keyword evidence="2" id="KW-0677">Repeat</keyword>
<protein>
    <submittedName>
        <fullName evidence="6">Uncharacterized protein</fullName>
    </submittedName>
</protein>
<dbReference type="PANTHER" id="PTHR19848">
    <property type="entry name" value="WD40 REPEAT PROTEIN"/>
    <property type="match status" value="1"/>
</dbReference>
<sequence>MAVRVTVRNAVSGDILLESAFDRLTKIGTLRRQVIALQDVKTEFSSVRLLLAASCLGDDVTLAACDPEGTDSRDVRLDAVQCVSPLLAAACDAGLAMVNIDTLNYFSVAQDDRPVRSVAFSPDGTTLATGSDDATVRLWDIPSGLSWQRTLNGHTSTVSSVAYIDKSRLVTASYDETAKIWNLDTGDCLATLLGHTLPVISAQPSLDKMMIVTSSDDETSRIWSTSGQHLVTLAGHEHFVVSAVFSPDQRSVLTASLDWTAKTWDFKSGACLVTFRGHASFVHEATYSPDGSLVLTASEDESAKVWHAETGLCLQTLATHARAACLMSALFVNGQVVVGSFNGYIHLYSMDDGEPEVASTLNLRKGSINGLAIVPDIGLKLNACETLKRIQFVRILPAALASQAILALCLWSADATPMQKVIAALDSMLTKSKEEMQEEKVQFAKFDQFCKDNLSNKRASIKDTKEQLESVAAQIAHLESEAERLEAEMSSHEASIEKAKAQDVNATEVRKAEEADFAARSQDLKESMVAIEKALKELKAQDYDRPQVAKSLVQVRSLTSLSSAEWDSVAKALAVTGAFSDKPKADAYEFQSSKVVDTLETLRDQFANQSAEVEKAEAAKKHSYEMLKGSLSHEIDFHQKASEKKSGFKNSALGRKAEAEAKKTDVEADLAADLKYTSDLDTECKVKASDFAERQRVRGGEVQAISQALEILRTPGALVQRSTGTSLAALRMEGRRRAAPEALKFLQGRAEELNSASLRRLLATLQKQLAPDATAAPLENLSTMLKDLLHRMQTEDVDDESQQAWCKDELAGNGETRETKGAEVESLHAEIERLTVSLVQLAEENEQLASDVTKLDQSIAEAAAMRQEEKTANLKSLQEAQEGKKAVAAAIEVLEDFYQNMGGALVQLRKASSKDKAAVMKPEFATGTYGDSGQSSIIEMLQTVQADFAQEAMELEAAEAAASKEHRAFISDSKADKAKKGITQQHNTQTIASQKNSLEQRKKDLESTQKQFIAAKDYYEELKTKCVNSGTRFAQARKKRAEEITSLQKAVEILSNVA</sequence>
<dbReference type="PRINTS" id="PR00320">
    <property type="entry name" value="GPROTEINBRPT"/>
</dbReference>
<dbReference type="InterPro" id="IPR019775">
    <property type="entry name" value="WD40_repeat_CS"/>
</dbReference>
<dbReference type="Pfam" id="PF00400">
    <property type="entry name" value="WD40"/>
    <property type="match status" value="5"/>
</dbReference>
<dbReference type="InterPro" id="IPR015943">
    <property type="entry name" value="WD40/YVTN_repeat-like_dom_sf"/>
</dbReference>
<feature type="region of interest" description="Disordered" evidence="5">
    <location>
        <begin position="973"/>
        <end position="1003"/>
    </location>
</feature>
<dbReference type="EMBL" id="CAUJNA010000335">
    <property type="protein sequence ID" value="CAJ1375678.1"/>
    <property type="molecule type" value="Genomic_DNA"/>
</dbReference>
<feature type="repeat" description="WD" evidence="3">
    <location>
        <begin position="192"/>
        <end position="233"/>
    </location>
</feature>
<feature type="repeat" description="WD" evidence="3">
    <location>
        <begin position="275"/>
        <end position="316"/>
    </location>
</feature>
<dbReference type="CDD" id="cd00200">
    <property type="entry name" value="WD40"/>
    <property type="match status" value="1"/>
</dbReference>
<feature type="repeat" description="WD" evidence="3">
    <location>
        <begin position="151"/>
        <end position="191"/>
    </location>
</feature>
<feature type="repeat" description="WD" evidence="3">
    <location>
        <begin position="233"/>
        <end position="274"/>
    </location>
</feature>
<evidence type="ECO:0000256" key="2">
    <source>
        <dbReference type="ARBA" id="ARBA00022737"/>
    </source>
</evidence>
<dbReference type="Gene3D" id="2.130.10.10">
    <property type="entry name" value="YVTN repeat-like/Quinoprotein amine dehydrogenase"/>
    <property type="match status" value="3"/>
</dbReference>
<keyword evidence="7" id="KW-1185">Reference proteome</keyword>
<dbReference type="Proteomes" id="UP001178507">
    <property type="component" value="Unassembled WGS sequence"/>
</dbReference>
<dbReference type="PANTHER" id="PTHR19848:SF8">
    <property type="entry name" value="F-BOX AND WD REPEAT DOMAIN CONTAINING 7"/>
    <property type="match status" value="1"/>
</dbReference>
<gene>
    <name evidence="6" type="ORF">EVOR1521_LOCUS4904</name>
</gene>
<dbReference type="PROSITE" id="PS00678">
    <property type="entry name" value="WD_REPEATS_1"/>
    <property type="match status" value="3"/>
</dbReference>
<accession>A0AA36HWX2</accession>
<reference evidence="6" key="1">
    <citation type="submission" date="2023-08" db="EMBL/GenBank/DDBJ databases">
        <authorList>
            <person name="Chen Y."/>
            <person name="Shah S."/>
            <person name="Dougan E. K."/>
            <person name="Thang M."/>
            <person name="Chan C."/>
        </authorList>
    </citation>
    <scope>NUCLEOTIDE SEQUENCE</scope>
</reference>
<dbReference type="InterPro" id="IPR036322">
    <property type="entry name" value="WD40_repeat_dom_sf"/>
</dbReference>
<evidence type="ECO:0000256" key="5">
    <source>
        <dbReference type="SAM" id="MobiDB-lite"/>
    </source>
</evidence>
<feature type="compositionally biased region" description="Polar residues" evidence="5">
    <location>
        <begin position="982"/>
        <end position="997"/>
    </location>
</feature>
<keyword evidence="4" id="KW-0175">Coiled coil</keyword>
<proteinExistence type="predicted"/>
<evidence type="ECO:0000256" key="1">
    <source>
        <dbReference type="ARBA" id="ARBA00022574"/>
    </source>
</evidence>
<feature type="coiled-coil region" evidence="4">
    <location>
        <begin position="824"/>
        <end position="880"/>
    </location>
</feature>
<evidence type="ECO:0000256" key="3">
    <source>
        <dbReference type="PROSITE-ProRule" id="PRU00221"/>
    </source>
</evidence>
<comment type="caution">
    <text evidence="6">The sequence shown here is derived from an EMBL/GenBank/DDBJ whole genome shotgun (WGS) entry which is preliminary data.</text>
</comment>
<dbReference type="SMART" id="SM00320">
    <property type="entry name" value="WD40"/>
    <property type="match status" value="6"/>
</dbReference>
<organism evidence="6 7">
    <name type="scientific">Effrenium voratum</name>
    <dbReference type="NCBI Taxonomy" id="2562239"/>
    <lineage>
        <taxon>Eukaryota</taxon>
        <taxon>Sar</taxon>
        <taxon>Alveolata</taxon>
        <taxon>Dinophyceae</taxon>
        <taxon>Suessiales</taxon>
        <taxon>Symbiodiniaceae</taxon>
        <taxon>Effrenium</taxon>
    </lineage>
</organism>
<dbReference type="SUPFAM" id="SSF50978">
    <property type="entry name" value="WD40 repeat-like"/>
    <property type="match status" value="1"/>
</dbReference>
<evidence type="ECO:0000313" key="6">
    <source>
        <dbReference type="EMBL" id="CAJ1375678.1"/>
    </source>
</evidence>
<dbReference type="PROSITE" id="PS50082">
    <property type="entry name" value="WD_REPEATS_2"/>
    <property type="match status" value="5"/>
</dbReference>